<dbReference type="AlphaFoldDB" id="A0A8B2ZH58"/>
<protein>
    <submittedName>
        <fullName evidence="1">Uncharacterized protein</fullName>
    </submittedName>
</protein>
<reference evidence="1 2" key="1">
    <citation type="submission" date="2018-08" db="EMBL/GenBank/DDBJ databases">
        <title>A genome reference for cultivated species of the human gut microbiota.</title>
        <authorList>
            <person name="Zou Y."/>
            <person name="Xue W."/>
            <person name="Luo G."/>
        </authorList>
    </citation>
    <scope>NUCLEOTIDE SEQUENCE [LARGE SCALE GENOMIC DNA]</scope>
    <source>
        <strain evidence="1 2">OM08-17AT</strain>
    </source>
</reference>
<sequence>MIFNKKIELEYKFEDEVTICRDIYKVSDSNSENGKNYIYNQSQKYWVINFKKGEFNFLKKKTKFRKSS</sequence>
<comment type="caution">
    <text evidence="1">The sequence shown here is derived from an EMBL/GenBank/DDBJ whole genome shotgun (WGS) entry which is preliminary data.</text>
</comment>
<proteinExistence type="predicted"/>
<organism evidence="1 2">
    <name type="scientific">Staphylococcus warneri</name>
    <dbReference type="NCBI Taxonomy" id="1292"/>
    <lineage>
        <taxon>Bacteria</taxon>
        <taxon>Bacillati</taxon>
        <taxon>Bacillota</taxon>
        <taxon>Bacilli</taxon>
        <taxon>Bacillales</taxon>
        <taxon>Staphylococcaceae</taxon>
        <taxon>Staphylococcus</taxon>
    </lineage>
</organism>
<evidence type="ECO:0000313" key="1">
    <source>
        <dbReference type="EMBL" id="RGM27273.1"/>
    </source>
</evidence>
<gene>
    <name evidence="1" type="ORF">DXC19_12995</name>
</gene>
<dbReference type="Proteomes" id="UP000261016">
    <property type="component" value="Unassembled WGS sequence"/>
</dbReference>
<dbReference type="EMBL" id="QSTD01000017">
    <property type="protein sequence ID" value="RGM27273.1"/>
    <property type="molecule type" value="Genomic_DNA"/>
</dbReference>
<name>A0A8B2ZH58_STAWA</name>
<dbReference type="RefSeq" id="WP_002466087.1">
    <property type="nucleotide sequence ID" value="NZ_CP118791.1"/>
</dbReference>
<accession>A0A8B2ZH58</accession>
<evidence type="ECO:0000313" key="2">
    <source>
        <dbReference type="Proteomes" id="UP000261016"/>
    </source>
</evidence>